<reference evidence="7" key="1">
    <citation type="submission" date="2019-06" db="EMBL/GenBank/DDBJ databases">
        <title>Complete genome sequence of Methylogaea oryzae strain JCM16910.</title>
        <authorList>
            <person name="Asakawa S."/>
        </authorList>
    </citation>
    <scope>NUCLEOTIDE SEQUENCE</scope>
    <source>
        <strain evidence="7">E10</strain>
    </source>
</reference>
<dbReference type="RefSeq" id="WP_054773516.1">
    <property type="nucleotide sequence ID" value="NZ_AP019782.1"/>
</dbReference>
<dbReference type="EMBL" id="AP019782">
    <property type="protein sequence ID" value="BBL72178.1"/>
    <property type="molecule type" value="Genomic_DNA"/>
</dbReference>
<keyword evidence="1 3" id="KW-0456">Lyase</keyword>
<dbReference type="Gene3D" id="2.40.40.10">
    <property type="entry name" value="RlpA-like domain"/>
    <property type="match status" value="1"/>
</dbReference>
<dbReference type="Proteomes" id="UP000824988">
    <property type="component" value="Chromosome"/>
</dbReference>
<evidence type="ECO:0000256" key="4">
    <source>
        <dbReference type="RuleBase" id="RU003495"/>
    </source>
</evidence>
<evidence type="ECO:0000256" key="2">
    <source>
        <dbReference type="ARBA" id="ARBA00023316"/>
    </source>
</evidence>
<comment type="subcellular location">
    <subcellularLocation>
        <location evidence="3">Cell membrane</location>
        <topology evidence="3">Lipid-anchor</topology>
    </subcellularLocation>
</comment>
<dbReference type="InterPro" id="IPR012997">
    <property type="entry name" value="RplA"/>
</dbReference>
<dbReference type="InterPro" id="IPR034718">
    <property type="entry name" value="RlpA"/>
</dbReference>
<keyword evidence="3" id="KW-1003">Cell membrane</keyword>
<dbReference type="InterPro" id="IPR036908">
    <property type="entry name" value="RlpA-like_sf"/>
</dbReference>
<evidence type="ECO:0000313" key="8">
    <source>
        <dbReference type="Proteomes" id="UP000824988"/>
    </source>
</evidence>
<evidence type="ECO:0000256" key="3">
    <source>
        <dbReference type="HAMAP-Rule" id="MF_02071"/>
    </source>
</evidence>
<dbReference type="GO" id="GO:0000270">
    <property type="term" value="P:peptidoglycan metabolic process"/>
    <property type="evidence" value="ECO:0007669"/>
    <property type="project" value="UniProtKB-UniRule"/>
</dbReference>
<keyword evidence="3" id="KW-0564">Palmitate</keyword>
<feature type="signal peptide" evidence="5">
    <location>
        <begin position="1"/>
        <end position="22"/>
    </location>
</feature>
<evidence type="ECO:0000256" key="1">
    <source>
        <dbReference type="ARBA" id="ARBA00023239"/>
    </source>
</evidence>
<dbReference type="HAMAP" id="MF_02071">
    <property type="entry name" value="RlpA"/>
    <property type="match status" value="1"/>
</dbReference>
<keyword evidence="5" id="KW-0732">Signal</keyword>
<evidence type="ECO:0000259" key="6">
    <source>
        <dbReference type="Pfam" id="PF03330"/>
    </source>
</evidence>
<protein>
    <recommendedName>
        <fullName evidence="3">Endolytic peptidoglycan transglycosylase RlpA</fullName>
        <ecNumber evidence="3">4.2.2.-</ecNumber>
    </recommendedName>
</protein>
<feature type="domain" description="RlpA-like protein double-psi beta-barrel" evidence="6">
    <location>
        <begin position="37"/>
        <end position="123"/>
    </location>
</feature>
<feature type="chain" id="PRO_5035028224" description="Endolytic peptidoglycan transglycosylase RlpA" evidence="5">
    <location>
        <begin position="23"/>
        <end position="131"/>
    </location>
</feature>
<dbReference type="PANTHER" id="PTHR34183:SF1">
    <property type="entry name" value="ENDOLYTIC PEPTIDOGLYCAN TRANSGLYCOSYLASE RLPA"/>
    <property type="match status" value="1"/>
</dbReference>
<dbReference type="GO" id="GO:0071555">
    <property type="term" value="P:cell wall organization"/>
    <property type="evidence" value="ECO:0007669"/>
    <property type="project" value="UniProtKB-KW"/>
</dbReference>
<dbReference type="SUPFAM" id="SSF50685">
    <property type="entry name" value="Barwin-like endoglucanases"/>
    <property type="match status" value="1"/>
</dbReference>
<dbReference type="GO" id="GO:0005886">
    <property type="term" value="C:plasma membrane"/>
    <property type="evidence" value="ECO:0007669"/>
    <property type="project" value="UniProtKB-SubCell"/>
</dbReference>
<dbReference type="KEGG" id="moz:MoryE10_27840"/>
<evidence type="ECO:0000313" key="7">
    <source>
        <dbReference type="EMBL" id="BBL72178.1"/>
    </source>
</evidence>
<sequence length="131" mass="14213">MKLVAKSILSVSLLSACSVVSAKGSIQKPQANSHQQIGLASYYSDQYQGRPTASGERYDNAKLTATHSKLPFGTRLRVTNLRNHKSVVVRVNDRARAHNRLLDLSKQAALELGFVRAGTARVKLEVLGAKG</sequence>
<keyword evidence="2 3" id="KW-0961">Cell wall biogenesis/degradation</keyword>
<proteinExistence type="inferred from homology"/>
<dbReference type="Pfam" id="PF03330">
    <property type="entry name" value="DPBB_1"/>
    <property type="match status" value="1"/>
</dbReference>
<keyword evidence="8" id="KW-1185">Reference proteome</keyword>
<name>A0A8D5AI59_9GAMM</name>
<dbReference type="GO" id="GO:0008932">
    <property type="term" value="F:lytic endotransglycosylase activity"/>
    <property type="evidence" value="ECO:0007669"/>
    <property type="project" value="UniProtKB-UniRule"/>
</dbReference>
<dbReference type="CDD" id="cd22268">
    <property type="entry name" value="DPBB_RlpA-like"/>
    <property type="match status" value="1"/>
</dbReference>
<dbReference type="PROSITE" id="PS51257">
    <property type="entry name" value="PROKAR_LIPOPROTEIN"/>
    <property type="match status" value="1"/>
</dbReference>
<dbReference type="EC" id="4.2.2.-" evidence="3"/>
<comment type="similarity">
    <text evidence="3 4">Belongs to the RlpA family.</text>
</comment>
<gene>
    <name evidence="3" type="primary">rlpA</name>
    <name evidence="7" type="ORF">MoryE10_27840</name>
</gene>
<organism evidence="7 8">
    <name type="scientific">Methylogaea oryzae</name>
    <dbReference type="NCBI Taxonomy" id="1295382"/>
    <lineage>
        <taxon>Bacteria</taxon>
        <taxon>Pseudomonadati</taxon>
        <taxon>Pseudomonadota</taxon>
        <taxon>Gammaproteobacteria</taxon>
        <taxon>Methylococcales</taxon>
        <taxon>Methylococcaceae</taxon>
        <taxon>Methylogaea</taxon>
    </lineage>
</organism>
<accession>A0A8D5AI59</accession>
<comment type="function">
    <text evidence="3">Lytic transglycosylase with a strong preference for naked glycan strands that lack stem peptides.</text>
</comment>
<keyword evidence="3" id="KW-0449">Lipoprotein</keyword>
<dbReference type="AlphaFoldDB" id="A0A8D5AI59"/>
<evidence type="ECO:0000256" key="5">
    <source>
        <dbReference type="SAM" id="SignalP"/>
    </source>
</evidence>
<keyword evidence="3" id="KW-0472">Membrane</keyword>
<dbReference type="InterPro" id="IPR009009">
    <property type="entry name" value="RlpA-like_DPBB"/>
</dbReference>
<dbReference type="PANTHER" id="PTHR34183">
    <property type="entry name" value="ENDOLYTIC PEPTIDOGLYCAN TRANSGLYCOSYLASE RLPA"/>
    <property type="match status" value="1"/>
</dbReference>
<dbReference type="NCBIfam" id="TIGR00413">
    <property type="entry name" value="rlpA"/>
    <property type="match status" value="1"/>
</dbReference>